<dbReference type="EMBL" id="HBUF01675310">
    <property type="protein sequence ID" value="CAG6791241.1"/>
    <property type="molecule type" value="Transcribed_RNA"/>
</dbReference>
<proteinExistence type="predicted"/>
<dbReference type="EMBL" id="HBUF01675311">
    <property type="protein sequence ID" value="CAG6791242.1"/>
    <property type="molecule type" value="Transcribed_RNA"/>
</dbReference>
<accession>A0A8D9BTB9</accession>
<dbReference type="AlphaFoldDB" id="A0A8D9BTB9"/>
<dbReference type="EMBL" id="HBUF01675313">
    <property type="protein sequence ID" value="CAG6791244.1"/>
    <property type="molecule type" value="Transcribed_RNA"/>
</dbReference>
<name>A0A8D9BTB9_9HEMI</name>
<protein>
    <submittedName>
        <fullName evidence="1">Paramyosin, short form</fullName>
    </submittedName>
</protein>
<evidence type="ECO:0000313" key="1">
    <source>
        <dbReference type="EMBL" id="CAG6791243.1"/>
    </source>
</evidence>
<sequence length="266" mass="31300">MASILPHNYTKYYTLKEYWHRPVTKFYSDNYGYAVNFYQPMIDYLDDKSANRELPHLPFVNERGLTKYRPSKTIKHYSTQDLDNFANEAQSKAKENLKYQIQDFIPVPRDAGAVIQAEVNSSRLLKHLKGAETNKDVIDKNIRNRRKIREDMAEKMRIKSAFSISKKLFTEAQKRILENSMSPEDVRTADRYQYSSYKRALDQDDYNVNLNGEETIERTLQPIRREIRALDNKSNEMNVYQSKQTAIEIGQLTNRLPEYLALTHIV</sequence>
<organism evidence="1">
    <name type="scientific">Cacopsylla melanoneura</name>
    <dbReference type="NCBI Taxonomy" id="428564"/>
    <lineage>
        <taxon>Eukaryota</taxon>
        <taxon>Metazoa</taxon>
        <taxon>Ecdysozoa</taxon>
        <taxon>Arthropoda</taxon>
        <taxon>Hexapoda</taxon>
        <taxon>Insecta</taxon>
        <taxon>Pterygota</taxon>
        <taxon>Neoptera</taxon>
        <taxon>Paraneoptera</taxon>
        <taxon>Hemiptera</taxon>
        <taxon>Sternorrhyncha</taxon>
        <taxon>Psylloidea</taxon>
        <taxon>Psyllidae</taxon>
        <taxon>Psyllinae</taxon>
        <taxon>Cacopsylla</taxon>
    </lineage>
</organism>
<dbReference type="EMBL" id="HBUF01675312">
    <property type="protein sequence ID" value="CAG6791243.1"/>
    <property type="molecule type" value="Transcribed_RNA"/>
</dbReference>
<reference evidence="1" key="1">
    <citation type="submission" date="2021-05" db="EMBL/GenBank/DDBJ databases">
        <authorList>
            <person name="Alioto T."/>
            <person name="Alioto T."/>
            <person name="Gomez Garrido J."/>
        </authorList>
    </citation>
    <scope>NUCLEOTIDE SEQUENCE</scope>
</reference>